<dbReference type="InterPro" id="IPR018511">
    <property type="entry name" value="Hemolysin-typ_Ca-bd_CS"/>
</dbReference>
<dbReference type="InterPro" id="IPR034007">
    <property type="entry name" value="CTLD_bac"/>
</dbReference>
<accession>A0A401IMV4</accession>
<feature type="domain" description="C-type lectin" evidence="3">
    <location>
        <begin position="48"/>
        <end position="151"/>
    </location>
</feature>
<dbReference type="PANTHER" id="PTHR38340:SF1">
    <property type="entry name" value="S-LAYER PROTEIN"/>
    <property type="match status" value="1"/>
</dbReference>
<organism evidence="4 5">
    <name type="scientific">Aphanothece sacrum FPU1</name>
    <dbReference type="NCBI Taxonomy" id="1920663"/>
    <lineage>
        <taxon>Bacteria</taxon>
        <taxon>Bacillati</taxon>
        <taxon>Cyanobacteriota</taxon>
        <taxon>Cyanophyceae</taxon>
        <taxon>Oscillatoriophycideae</taxon>
        <taxon>Chroococcales</taxon>
        <taxon>Aphanothecaceae</taxon>
        <taxon>Aphanothece</taxon>
    </lineage>
</organism>
<dbReference type="PANTHER" id="PTHR38340">
    <property type="entry name" value="S-LAYER PROTEIN"/>
    <property type="match status" value="1"/>
</dbReference>
<dbReference type="SUPFAM" id="SSF51120">
    <property type="entry name" value="beta-Roll"/>
    <property type="match status" value="9"/>
</dbReference>
<reference evidence="5" key="1">
    <citation type="submission" date="2017-05" db="EMBL/GenBank/DDBJ databases">
        <title>Physiological properties and genetic analysis related to exopolysaccharide production of fresh-water unicellular cyanobacterium Aphanothece sacrum, Suizenji Nori, that has been cultured as a food source in Japan.</title>
        <authorList>
            <person name="Kanesaki Y."/>
            <person name="Yoshikawa S."/>
            <person name="Ohki K."/>
        </authorList>
    </citation>
    <scope>NUCLEOTIDE SEQUENCE [LARGE SCALE GENOMIC DNA]</scope>
    <source>
        <strain evidence="5">FPU1</strain>
    </source>
</reference>
<dbReference type="Pfam" id="PF00059">
    <property type="entry name" value="Lectin_C"/>
    <property type="match status" value="1"/>
</dbReference>
<dbReference type="InterPro" id="IPR016187">
    <property type="entry name" value="CTDL_fold"/>
</dbReference>
<dbReference type="Proteomes" id="UP000287247">
    <property type="component" value="Unassembled WGS sequence"/>
</dbReference>
<dbReference type="CDD" id="cd03603">
    <property type="entry name" value="CLECT_VCBS"/>
    <property type="match status" value="1"/>
</dbReference>
<dbReference type="PRINTS" id="PR00313">
    <property type="entry name" value="CABNDNGRPT"/>
</dbReference>
<sequence length="1333" mass="133660">MAIIRGTNLSEILNGVLGENDIIYGLAGNDIINGNAGNDALYGEAALYQGKYYLFTDSLSWTAAQAQAVALGGNLVTVNDLAENQWLTANFGGQGNLWLGLTDQSIEGSFSWINGETITATYRNWLTGQPTNVTGLEDYASLNIASGLWSSLPNTTIQRGIIEIETISTGNDTLNGGAGNDTLFGGLGDDSLDGGLDTDTADYSGLSQAITLSGLSQSITLLPILVVNKGSAGTDNLTSIERVIGAIGQANTIDASTVTNFAPDATLNANLLTQSVVTNTGIATVPNVSFTAINFLNVIGTNNNDTITGDNNNNVLSGGLGNDSLSGNGGNDTLNGGAGNDSLIGGTGNDSLDGGLDTDTADYSGLGQAITLSGSIQAITLLPILVVNKGSAGTDNLTSIERVIGAIGQANTIDASTVTNFAPDATLNANLTSQFVVANTGIATVPNVSFTAINFLNVIGTNNNDTIVGDNANNRLTGGEGNDTLNGGAGGNDSLFGGAGNDNLIGGTGNDSLDGGLDTDTVDYSALGQAVTIRPQGSVSKGTAGTDQLVSIERIIGATGQVNLIDASTATNFGSGATINVNLASQSVLINTGIATPPSVSFTAINFVNAIGTNNNDTLTGDTGNNNLSGLSGNDILDGGTGGNDSLFGGAGNDSLIGGTGNDSLDGGGDTDTANYSAIGQAITYQTTGFVSKGTAGTDQLVSVERIIGATAQSNTIDASTSFTINANLATQSLTVNGSFILGLENFVNVNGTANNDTIVGDNANNTLTGGGGNDTLNGGAGGNDSLFGGAGNDSLIGGTGNDSLDGGADTDTVDYSALGQAVTVRPFGVVSKGIAGTDNLTSIERIIGAVGLTNTIDSSTTPGTGTINVNLANQSLIVNTGVATPPSIALTVTNFTNVIGTVNDDTIAGDTNNNNLIGESGNDILSGNTGNDTLNGGDGNDQIFGDFTTISTLGGNDTIIGSSGDDTINGGVGSDTVNYSSLTDAITLLAGGIVNKGIFGTDKIVDIETVIGAIGQNNTIDASTGVALTTSLTANLATNSLTINGLPAPINSLTLNVQNFVNIVGTTQGDNLKGNNLANELIGNEGNDTIQGLGGDDLLDGGDGNDQLLGGDGTDQLLGGLGNDSLQGDNGNDFLSGDLGNDTLRGGNGDDILDGGIGNDSILGGANNDLIFGNVGDDILFGEAGDDLVFGDDGNDRLYGGDGIDDLNGGTGKDLLYGGNSNDILFGNDDDDTLFGEAGDDLLDGGKGNDVLHGGLGNDIFAIAVGNGNDIVQDFQIGFDKIGLSGGLLFTQLTIFGFGTNTFIRNTSTSELLATLQNVNVGLINSADFTTV</sequence>
<protein>
    <submittedName>
        <fullName evidence="4">Calcium binding hemolysin protein</fullName>
    </submittedName>
</protein>
<comment type="subcellular location">
    <subcellularLocation>
        <location evidence="1">Secreted</location>
    </subcellularLocation>
</comment>
<evidence type="ECO:0000259" key="3">
    <source>
        <dbReference type="PROSITE" id="PS50041"/>
    </source>
</evidence>
<gene>
    <name evidence="4" type="ORF">AsFPU1_4007</name>
</gene>
<dbReference type="InterPro" id="IPR016186">
    <property type="entry name" value="C-type_lectin-like/link_sf"/>
</dbReference>
<keyword evidence="2" id="KW-0964">Secreted</keyword>
<dbReference type="InterPro" id="IPR001343">
    <property type="entry name" value="Hemolysn_Ca-bd"/>
</dbReference>
<evidence type="ECO:0000313" key="4">
    <source>
        <dbReference type="EMBL" id="GBF82577.1"/>
    </source>
</evidence>
<dbReference type="SUPFAM" id="SSF56436">
    <property type="entry name" value="C-type lectin-like"/>
    <property type="match status" value="1"/>
</dbReference>
<dbReference type="RefSeq" id="WP_124973725.1">
    <property type="nucleotide sequence ID" value="NZ_BDQK01000017.1"/>
</dbReference>
<proteinExistence type="predicted"/>
<dbReference type="InterPro" id="IPR011049">
    <property type="entry name" value="Serralysin-like_metalloprot_C"/>
</dbReference>
<evidence type="ECO:0000256" key="2">
    <source>
        <dbReference type="ARBA" id="ARBA00022525"/>
    </source>
</evidence>
<dbReference type="Gene3D" id="3.10.100.10">
    <property type="entry name" value="Mannose-Binding Protein A, subunit A"/>
    <property type="match status" value="1"/>
</dbReference>
<dbReference type="PROSITE" id="PS00330">
    <property type="entry name" value="HEMOLYSIN_CALCIUM"/>
    <property type="match status" value="13"/>
</dbReference>
<dbReference type="GO" id="GO:0005576">
    <property type="term" value="C:extracellular region"/>
    <property type="evidence" value="ECO:0007669"/>
    <property type="project" value="UniProtKB-SubCell"/>
</dbReference>
<comment type="caution">
    <text evidence="4">The sequence shown here is derived from an EMBL/GenBank/DDBJ whole genome shotgun (WGS) entry which is preliminary data.</text>
</comment>
<dbReference type="InterPro" id="IPR001304">
    <property type="entry name" value="C-type_lectin-like"/>
</dbReference>
<dbReference type="Pfam" id="PF00353">
    <property type="entry name" value="HemolysinCabind"/>
    <property type="match status" value="13"/>
</dbReference>
<dbReference type="OrthoDB" id="426722at2"/>
<name>A0A401IMV4_APHSA</name>
<dbReference type="GO" id="GO:0005509">
    <property type="term" value="F:calcium ion binding"/>
    <property type="evidence" value="ECO:0007669"/>
    <property type="project" value="InterPro"/>
</dbReference>
<dbReference type="EMBL" id="BDQK01000017">
    <property type="protein sequence ID" value="GBF82577.1"/>
    <property type="molecule type" value="Genomic_DNA"/>
</dbReference>
<evidence type="ECO:0000313" key="5">
    <source>
        <dbReference type="Proteomes" id="UP000287247"/>
    </source>
</evidence>
<evidence type="ECO:0000256" key="1">
    <source>
        <dbReference type="ARBA" id="ARBA00004613"/>
    </source>
</evidence>
<dbReference type="SMART" id="SM00034">
    <property type="entry name" value="CLECT"/>
    <property type="match status" value="1"/>
</dbReference>
<dbReference type="Gene3D" id="2.150.10.10">
    <property type="entry name" value="Serralysin-like metalloprotease, C-terminal"/>
    <property type="match status" value="6"/>
</dbReference>
<dbReference type="PROSITE" id="PS50041">
    <property type="entry name" value="C_TYPE_LECTIN_2"/>
    <property type="match status" value="1"/>
</dbReference>
<dbReference type="InterPro" id="IPR050557">
    <property type="entry name" value="RTX_toxin/Mannuronan_C5-epim"/>
</dbReference>
<keyword evidence="5" id="KW-1185">Reference proteome</keyword>